<keyword evidence="2" id="KW-1185">Reference proteome</keyword>
<dbReference type="AlphaFoldDB" id="A0AAE3ZXG2"/>
<proteinExistence type="predicted"/>
<evidence type="ECO:0000313" key="2">
    <source>
        <dbReference type="Proteomes" id="UP001183629"/>
    </source>
</evidence>
<evidence type="ECO:0000313" key="1">
    <source>
        <dbReference type="EMBL" id="MDR7326964.1"/>
    </source>
</evidence>
<comment type="caution">
    <text evidence="1">The sequence shown here is derived from an EMBL/GenBank/DDBJ whole genome shotgun (WGS) entry which is preliminary data.</text>
</comment>
<sequence>MVRGRFKGVWCNSETFIVGQSPPASPGMITCLDVAFAFRNPQRRLLILRVAAASQGIRSLA</sequence>
<gene>
    <name evidence="1" type="ORF">J2S44_007214</name>
</gene>
<dbReference type="EMBL" id="JAVDYC010000001">
    <property type="protein sequence ID" value="MDR7326964.1"/>
    <property type="molecule type" value="Genomic_DNA"/>
</dbReference>
<dbReference type="Proteomes" id="UP001183629">
    <property type="component" value="Unassembled WGS sequence"/>
</dbReference>
<name>A0AAE3ZXG2_9ACTN</name>
<organism evidence="1 2">
    <name type="scientific">Catenuloplanes niger</name>
    <dbReference type="NCBI Taxonomy" id="587534"/>
    <lineage>
        <taxon>Bacteria</taxon>
        <taxon>Bacillati</taxon>
        <taxon>Actinomycetota</taxon>
        <taxon>Actinomycetes</taxon>
        <taxon>Micromonosporales</taxon>
        <taxon>Micromonosporaceae</taxon>
        <taxon>Catenuloplanes</taxon>
    </lineage>
</organism>
<accession>A0AAE3ZXG2</accession>
<protein>
    <submittedName>
        <fullName evidence="1">Uncharacterized protein</fullName>
    </submittedName>
</protein>
<reference evidence="1 2" key="1">
    <citation type="submission" date="2023-07" db="EMBL/GenBank/DDBJ databases">
        <title>Sequencing the genomes of 1000 actinobacteria strains.</title>
        <authorList>
            <person name="Klenk H.-P."/>
        </authorList>
    </citation>
    <scope>NUCLEOTIDE SEQUENCE [LARGE SCALE GENOMIC DNA]</scope>
    <source>
        <strain evidence="1 2">DSM 44711</strain>
    </source>
</reference>